<dbReference type="Pfam" id="PF08609">
    <property type="entry name" value="Fes1"/>
    <property type="match status" value="1"/>
</dbReference>
<dbReference type="GO" id="GO:0005783">
    <property type="term" value="C:endoplasmic reticulum"/>
    <property type="evidence" value="ECO:0007669"/>
    <property type="project" value="TreeGrafter"/>
</dbReference>
<keyword evidence="2" id="KW-0677">Repeat</keyword>
<evidence type="ECO:0000313" key="6">
    <source>
        <dbReference type="Proteomes" id="UP000217199"/>
    </source>
</evidence>
<protein>
    <submittedName>
        <fullName evidence="5">Nucleotide exchange factor</fullName>
    </submittedName>
</protein>
<evidence type="ECO:0000256" key="2">
    <source>
        <dbReference type="ARBA" id="ARBA00022737"/>
    </source>
</evidence>
<dbReference type="InterPro" id="IPR050693">
    <property type="entry name" value="Hsp70_NEF-Inhibitors"/>
</dbReference>
<dbReference type="AlphaFoldDB" id="A0A286UV96"/>
<evidence type="ECO:0000256" key="3">
    <source>
        <dbReference type="SAM" id="MobiDB-lite"/>
    </source>
</evidence>
<evidence type="ECO:0000259" key="4">
    <source>
        <dbReference type="Pfam" id="PF08609"/>
    </source>
</evidence>
<organism evidence="5 6">
    <name type="scientific">Pyrrhoderma noxium</name>
    <dbReference type="NCBI Taxonomy" id="2282107"/>
    <lineage>
        <taxon>Eukaryota</taxon>
        <taxon>Fungi</taxon>
        <taxon>Dikarya</taxon>
        <taxon>Basidiomycota</taxon>
        <taxon>Agaricomycotina</taxon>
        <taxon>Agaricomycetes</taxon>
        <taxon>Hymenochaetales</taxon>
        <taxon>Hymenochaetaceae</taxon>
        <taxon>Pyrrhoderma</taxon>
    </lineage>
</organism>
<dbReference type="SUPFAM" id="SSF48371">
    <property type="entry name" value="ARM repeat"/>
    <property type="match status" value="1"/>
</dbReference>
<feature type="domain" description="Nucleotide exchange factor Fes1" evidence="4">
    <location>
        <begin position="1"/>
        <end position="86"/>
    </location>
</feature>
<feature type="compositionally biased region" description="Polar residues" evidence="3">
    <location>
        <begin position="13"/>
        <end position="27"/>
    </location>
</feature>
<name>A0A286UV96_9AGAM</name>
<dbReference type="STRING" id="2282107.A0A286UV96"/>
<feature type="compositionally biased region" description="Polar residues" evidence="3">
    <location>
        <begin position="217"/>
        <end position="255"/>
    </location>
</feature>
<dbReference type="EMBL" id="NBII01000001">
    <property type="protein sequence ID" value="PAV23526.1"/>
    <property type="molecule type" value="Genomic_DNA"/>
</dbReference>
<dbReference type="InterPro" id="IPR016024">
    <property type="entry name" value="ARM-type_fold"/>
</dbReference>
<dbReference type="Proteomes" id="UP000217199">
    <property type="component" value="Unassembled WGS sequence"/>
</dbReference>
<comment type="caution">
    <text evidence="5">The sequence shown here is derived from an EMBL/GenBank/DDBJ whole genome shotgun (WGS) entry which is preliminary data.</text>
</comment>
<dbReference type="OrthoDB" id="10250458at2759"/>
<evidence type="ECO:0000256" key="1">
    <source>
        <dbReference type="ARBA" id="ARBA00011045"/>
    </source>
</evidence>
<accession>A0A286UV96</accession>
<keyword evidence="6" id="KW-1185">Reference proteome</keyword>
<feature type="region of interest" description="Disordered" evidence="3">
    <location>
        <begin position="215"/>
        <end position="255"/>
    </location>
</feature>
<dbReference type="GO" id="GO:0000774">
    <property type="term" value="F:adenyl-nucleotide exchange factor activity"/>
    <property type="evidence" value="ECO:0007669"/>
    <property type="project" value="TreeGrafter"/>
</dbReference>
<sequence length="352" mass="38318">MQSLLRWSIENAGDQSTSNEGASQQPTGPKELDTGVLDVIMGRPESELMKEALAVAVDSEKSEDDRLQALDDFEMLIENIDNANNIEKMGMWQSLQDLLTSEKSSDEVQAAVLWIIGTAVQNNPSAQNAYLSLLNSPLTTVLSRLSPKESSKQTRSKAVYALSGLLKHNSRGVKLLGEEKGWSILKSALEDPDITVRRKAVFLLSSLLLPSATSESVSSEQQSGARLHGSNVTGDDQPQQPVHANSHASMTAESTATSGVTVSALQEHGITSELVRSLVDPIPYGINGDQERDTDLEEKLVRLFHTYLTSAGGKLDAGNKQQLHKWIQNRRGKGETWDLGSQELDELQSTLA</sequence>
<dbReference type="Gene3D" id="1.25.10.10">
    <property type="entry name" value="Leucine-rich Repeat Variant"/>
    <property type="match status" value="1"/>
</dbReference>
<comment type="similarity">
    <text evidence="1">Belongs to the FES1 family.</text>
</comment>
<feature type="region of interest" description="Disordered" evidence="3">
    <location>
        <begin position="1"/>
        <end position="34"/>
    </location>
</feature>
<reference evidence="5 6" key="1">
    <citation type="journal article" date="2017" name="Mol. Ecol.">
        <title>Comparative and population genomic landscape of Phellinus noxius: A hypervariable fungus causing root rot in trees.</title>
        <authorList>
            <person name="Chung C.L."/>
            <person name="Lee T.J."/>
            <person name="Akiba M."/>
            <person name="Lee H.H."/>
            <person name="Kuo T.H."/>
            <person name="Liu D."/>
            <person name="Ke H.M."/>
            <person name="Yokoi T."/>
            <person name="Roa M.B."/>
            <person name="Lu M.J."/>
            <person name="Chang Y.Y."/>
            <person name="Ann P.J."/>
            <person name="Tsai J.N."/>
            <person name="Chen C.Y."/>
            <person name="Tzean S.S."/>
            <person name="Ota Y."/>
            <person name="Hattori T."/>
            <person name="Sahashi N."/>
            <person name="Liou R.F."/>
            <person name="Kikuchi T."/>
            <person name="Tsai I.J."/>
        </authorList>
    </citation>
    <scope>NUCLEOTIDE SEQUENCE [LARGE SCALE GENOMIC DNA]</scope>
    <source>
        <strain evidence="5 6">FFPRI411160</strain>
    </source>
</reference>
<dbReference type="InterPro" id="IPR013918">
    <property type="entry name" value="Nucleotide_exch_fac_Fes1"/>
</dbReference>
<gene>
    <name evidence="5" type="ORF">PNOK_0059400</name>
</gene>
<dbReference type="PANTHER" id="PTHR19316:SF18">
    <property type="entry name" value="HSP70-BINDING PROTEIN 1"/>
    <property type="match status" value="1"/>
</dbReference>
<proteinExistence type="inferred from homology"/>
<evidence type="ECO:0000313" key="5">
    <source>
        <dbReference type="EMBL" id="PAV23526.1"/>
    </source>
</evidence>
<dbReference type="FunCoup" id="A0A286UV96">
    <property type="interactions" value="313"/>
</dbReference>
<dbReference type="InParanoid" id="A0A286UV96"/>
<dbReference type="InterPro" id="IPR011989">
    <property type="entry name" value="ARM-like"/>
</dbReference>
<dbReference type="PANTHER" id="PTHR19316">
    <property type="entry name" value="PROTEIN FOLDING REGULATOR"/>
    <property type="match status" value="1"/>
</dbReference>